<feature type="compositionally biased region" description="Acidic residues" evidence="1">
    <location>
        <begin position="36"/>
        <end position="48"/>
    </location>
</feature>
<proteinExistence type="predicted"/>
<dbReference type="AlphaFoldDB" id="A0AAW2BRC0"/>
<evidence type="ECO:0000256" key="1">
    <source>
        <dbReference type="SAM" id="MobiDB-lite"/>
    </source>
</evidence>
<reference evidence="2 3" key="1">
    <citation type="submission" date="2024-01" db="EMBL/GenBank/DDBJ databases">
        <title>A telomere-to-telomere, gap-free genome of sweet tea (Lithocarpus litseifolius).</title>
        <authorList>
            <person name="Zhou J."/>
        </authorList>
    </citation>
    <scope>NUCLEOTIDE SEQUENCE [LARGE SCALE GENOMIC DNA]</scope>
    <source>
        <strain evidence="2">Zhou-2022a</strain>
        <tissue evidence="2">Leaf</tissue>
    </source>
</reference>
<protein>
    <submittedName>
        <fullName evidence="2">Uncharacterized protein</fullName>
    </submittedName>
</protein>
<feature type="compositionally biased region" description="Basic residues" evidence="1">
    <location>
        <begin position="133"/>
        <end position="142"/>
    </location>
</feature>
<name>A0AAW2BRC0_9ROSI</name>
<evidence type="ECO:0000313" key="2">
    <source>
        <dbReference type="EMBL" id="KAK9987400.1"/>
    </source>
</evidence>
<keyword evidence="3" id="KW-1185">Reference proteome</keyword>
<organism evidence="2 3">
    <name type="scientific">Lithocarpus litseifolius</name>
    <dbReference type="NCBI Taxonomy" id="425828"/>
    <lineage>
        <taxon>Eukaryota</taxon>
        <taxon>Viridiplantae</taxon>
        <taxon>Streptophyta</taxon>
        <taxon>Embryophyta</taxon>
        <taxon>Tracheophyta</taxon>
        <taxon>Spermatophyta</taxon>
        <taxon>Magnoliopsida</taxon>
        <taxon>eudicotyledons</taxon>
        <taxon>Gunneridae</taxon>
        <taxon>Pentapetalae</taxon>
        <taxon>rosids</taxon>
        <taxon>fabids</taxon>
        <taxon>Fagales</taxon>
        <taxon>Fagaceae</taxon>
        <taxon>Lithocarpus</taxon>
    </lineage>
</organism>
<feature type="region of interest" description="Disordered" evidence="1">
    <location>
        <begin position="122"/>
        <end position="142"/>
    </location>
</feature>
<accession>A0AAW2BRC0</accession>
<sequence>MAEATDNATTTISGKHHDCYCSAAATRNPCSKDGDEMLGDEEDDEPLEDTATAGQSRRQTQRRGLDHQRHQDAHITAAYISDISNECSINLSTEQGGDCSKFQKVDVQRNVQLTPTSVLTENKRTYSGTTTKQQRKKIQKTL</sequence>
<feature type="region of interest" description="Disordered" evidence="1">
    <location>
        <begin position="26"/>
        <end position="71"/>
    </location>
</feature>
<gene>
    <name evidence="2" type="ORF">SO802_032351</name>
</gene>
<dbReference type="Proteomes" id="UP001459277">
    <property type="component" value="Unassembled WGS sequence"/>
</dbReference>
<dbReference type="EMBL" id="JAZDWU010000011">
    <property type="protein sequence ID" value="KAK9987400.1"/>
    <property type="molecule type" value="Genomic_DNA"/>
</dbReference>
<evidence type="ECO:0000313" key="3">
    <source>
        <dbReference type="Proteomes" id="UP001459277"/>
    </source>
</evidence>
<comment type="caution">
    <text evidence="2">The sequence shown here is derived from an EMBL/GenBank/DDBJ whole genome shotgun (WGS) entry which is preliminary data.</text>
</comment>